<comment type="caution">
    <text evidence="2">The sequence shown here is derived from an EMBL/GenBank/DDBJ whole genome shotgun (WGS) entry which is preliminary data.</text>
</comment>
<gene>
    <name evidence="2" type="ORF">OOJ09_13420</name>
</gene>
<dbReference type="RefSeq" id="WP_269905680.1">
    <property type="nucleotide sequence ID" value="NZ_JAPFQA010000005.1"/>
</dbReference>
<evidence type="ECO:0000313" key="2">
    <source>
        <dbReference type="EMBL" id="MCZ8545187.1"/>
    </source>
</evidence>
<protein>
    <submittedName>
        <fullName evidence="2">Uncharacterized protein</fullName>
    </submittedName>
</protein>
<dbReference type="EMBL" id="JAPFQA010000005">
    <property type="protein sequence ID" value="MCZ8545187.1"/>
    <property type="molecule type" value="Genomic_DNA"/>
</dbReference>
<reference evidence="2" key="1">
    <citation type="submission" date="2022-11" db="EMBL/GenBank/DDBJ databases">
        <authorList>
            <person name="Coimbra C."/>
        </authorList>
    </citation>
    <scope>NUCLEOTIDE SEQUENCE</scope>
    <source>
        <strain evidence="2">Jales19</strain>
    </source>
</reference>
<feature type="region of interest" description="Disordered" evidence="1">
    <location>
        <begin position="1"/>
        <end position="32"/>
    </location>
</feature>
<name>A0ABT4QUE1_9HYPH</name>
<accession>A0ABT4QUE1</accession>
<proteinExistence type="predicted"/>
<dbReference type="Proteomes" id="UP001152178">
    <property type="component" value="Unassembled WGS sequence"/>
</dbReference>
<evidence type="ECO:0000256" key="1">
    <source>
        <dbReference type="SAM" id="MobiDB-lite"/>
    </source>
</evidence>
<evidence type="ECO:0000313" key="3">
    <source>
        <dbReference type="Proteomes" id="UP001152178"/>
    </source>
</evidence>
<feature type="compositionally biased region" description="Polar residues" evidence="1">
    <location>
        <begin position="19"/>
        <end position="30"/>
    </location>
</feature>
<organism evidence="2 3">
    <name type="scientific">Mesorhizobium qingshengii</name>
    <dbReference type="NCBI Taxonomy" id="1165689"/>
    <lineage>
        <taxon>Bacteria</taxon>
        <taxon>Pseudomonadati</taxon>
        <taxon>Pseudomonadota</taxon>
        <taxon>Alphaproteobacteria</taxon>
        <taxon>Hyphomicrobiales</taxon>
        <taxon>Phyllobacteriaceae</taxon>
        <taxon>Mesorhizobium</taxon>
    </lineage>
</organism>
<sequence>MTGNEVQPDEPVLMKAPVSENSVSTTSAYPAQSIGGFPAIRAASCPLPNSV</sequence>
<keyword evidence="3" id="KW-1185">Reference proteome</keyword>